<reference evidence="1 2" key="1">
    <citation type="submission" date="2014-03" db="EMBL/GenBank/DDBJ databases">
        <title>Draft genome of the hookworm Oesophagostomum dentatum.</title>
        <authorList>
            <person name="Mitreva M."/>
        </authorList>
    </citation>
    <scope>NUCLEOTIDE SEQUENCE [LARGE SCALE GENOMIC DNA]</scope>
    <source>
        <strain evidence="1 2">OD-Hann</strain>
    </source>
</reference>
<proteinExistence type="predicted"/>
<gene>
    <name evidence="1" type="ORF">OESDEN_21487</name>
</gene>
<accession>A0A0B1S6M7</accession>
<name>A0A0B1S6M7_OESDE</name>
<evidence type="ECO:0000313" key="2">
    <source>
        <dbReference type="Proteomes" id="UP000053660"/>
    </source>
</evidence>
<dbReference type="AlphaFoldDB" id="A0A0B1S6M7"/>
<protein>
    <submittedName>
        <fullName evidence="1">Uncharacterized protein</fullName>
    </submittedName>
</protein>
<sequence length="97" mass="11273">LFNYVKLERGLNSAFPPPPIQTWSILQQEYQSLDPLICLLLRRDFPQLDALGKFISALCDFTKANRKLCYCSIHNHQLYNHDNYHSSLKDSCSTPEK</sequence>
<evidence type="ECO:0000313" key="1">
    <source>
        <dbReference type="EMBL" id="KHJ78885.1"/>
    </source>
</evidence>
<dbReference type="Proteomes" id="UP000053660">
    <property type="component" value="Unassembled WGS sequence"/>
</dbReference>
<feature type="non-terminal residue" evidence="1">
    <location>
        <position position="1"/>
    </location>
</feature>
<keyword evidence="2" id="KW-1185">Reference proteome</keyword>
<dbReference type="EMBL" id="KN608318">
    <property type="protein sequence ID" value="KHJ78885.1"/>
    <property type="molecule type" value="Genomic_DNA"/>
</dbReference>
<organism evidence="1 2">
    <name type="scientific">Oesophagostomum dentatum</name>
    <name type="common">Nodular worm</name>
    <dbReference type="NCBI Taxonomy" id="61180"/>
    <lineage>
        <taxon>Eukaryota</taxon>
        <taxon>Metazoa</taxon>
        <taxon>Ecdysozoa</taxon>
        <taxon>Nematoda</taxon>
        <taxon>Chromadorea</taxon>
        <taxon>Rhabditida</taxon>
        <taxon>Rhabditina</taxon>
        <taxon>Rhabditomorpha</taxon>
        <taxon>Strongyloidea</taxon>
        <taxon>Strongylidae</taxon>
        <taxon>Oesophagostomum</taxon>
    </lineage>
</organism>